<proteinExistence type="predicted"/>
<dbReference type="WBParaSite" id="PS1159_v2.g6855.t1">
    <property type="protein sequence ID" value="PS1159_v2.g6855.t1"/>
    <property type="gene ID" value="PS1159_v2.g6855"/>
</dbReference>
<protein>
    <submittedName>
        <fullName evidence="2">Uncharacterized protein</fullName>
    </submittedName>
</protein>
<evidence type="ECO:0000313" key="1">
    <source>
        <dbReference type="Proteomes" id="UP000887580"/>
    </source>
</evidence>
<reference evidence="2" key="1">
    <citation type="submission" date="2022-11" db="UniProtKB">
        <authorList>
            <consortium name="WormBaseParasite"/>
        </authorList>
    </citation>
    <scope>IDENTIFICATION</scope>
</reference>
<organism evidence="1 2">
    <name type="scientific">Panagrolaimus sp. PS1159</name>
    <dbReference type="NCBI Taxonomy" id="55785"/>
    <lineage>
        <taxon>Eukaryota</taxon>
        <taxon>Metazoa</taxon>
        <taxon>Ecdysozoa</taxon>
        <taxon>Nematoda</taxon>
        <taxon>Chromadorea</taxon>
        <taxon>Rhabditida</taxon>
        <taxon>Tylenchina</taxon>
        <taxon>Panagrolaimomorpha</taxon>
        <taxon>Panagrolaimoidea</taxon>
        <taxon>Panagrolaimidae</taxon>
        <taxon>Panagrolaimus</taxon>
    </lineage>
</organism>
<name>A0AC35GN53_9BILA</name>
<sequence>MFNCASLNIPLKWEFEIPTLPSPRNGKTLRVFDKREASKEEEQKQSITDGVIVDPDKTIIDGSAGLLKIVKRNVKINFS</sequence>
<accession>A0AC35GN53</accession>
<evidence type="ECO:0000313" key="2">
    <source>
        <dbReference type="WBParaSite" id="PS1159_v2.g6855.t1"/>
    </source>
</evidence>
<dbReference type="Proteomes" id="UP000887580">
    <property type="component" value="Unplaced"/>
</dbReference>